<feature type="region of interest" description="Disordered" evidence="1">
    <location>
        <begin position="33"/>
        <end position="63"/>
    </location>
</feature>
<dbReference type="KEGG" id="acad:UA74_29190"/>
<dbReference type="Proteomes" id="UP000185511">
    <property type="component" value="Chromosome"/>
</dbReference>
<evidence type="ECO:0000313" key="2">
    <source>
        <dbReference type="EMBL" id="APU17830.1"/>
    </source>
</evidence>
<evidence type="ECO:0000256" key="1">
    <source>
        <dbReference type="SAM" id="MobiDB-lite"/>
    </source>
</evidence>
<feature type="region of interest" description="Disordered" evidence="1">
    <location>
        <begin position="103"/>
        <end position="137"/>
    </location>
</feature>
<dbReference type="AlphaFoldDB" id="A0AAC9LKA3"/>
<gene>
    <name evidence="2" type="ORF">UA74_29190</name>
</gene>
<accession>A0AAC9LKA3</accession>
<name>A0AAC9LKA3_9PSEU</name>
<protein>
    <submittedName>
        <fullName evidence="2">Uncharacterized protein</fullName>
    </submittedName>
</protein>
<dbReference type="EMBL" id="CP016076">
    <property type="protein sequence ID" value="APU17830.1"/>
    <property type="molecule type" value="Genomic_DNA"/>
</dbReference>
<evidence type="ECO:0000313" key="3">
    <source>
        <dbReference type="Proteomes" id="UP000185511"/>
    </source>
</evidence>
<reference evidence="3" key="1">
    <citation type="submission" date="2016-06" db="EMBL/GenBank/DDBJ databases">
        <title>Complete genome sequence of Actinoalloteichus fjordicus DSM 46855 (=ADI127-17), type strain of the new species Actinoalloteichus fjordicus.</title>
        <authorList>
            <person name="Ruckert C."/>
            <person name="Nouioui I."/>
            <person name="Willmese J."/>
            <person name="van Wezel G."/>
            <person name="Klenk H.-P."/>
            <person name="Kalinowski J."/>
            <person name="Zotchev S.B."/>
        </authorList>
    </citation>
    <scope>NUCLEOTIDE SEQUENCE [LARGE SCALE GENOMIC DNA]</scope>
    <source>
        <strain evidence="3">ADI127-7</strain>
    </source>
</reference>
<organism evidence="2 3">
    <name type="scientific">Actinoalloteichus fjordicus</name>
    <dbReference type="NCBI Taxonomy" id="1612552"/>
    <lineage>
        <taxon>Bacteria</taxon>
        <taxon>Bacillati</taxon>
        <taxon>Actinomycetota</taxon>
        <taxon>Actinomycetes</taxon>
        <taxon>Pseudonocardiales</taxon>
        <taxon>Pseudonocardiaceae</taxon>
        <taxon>Actinoalloteichus</taxon>
    </lineage>
</organism>
<proteinExistence type="predicted"/>
<keyword evidence="3" id="KW-1185">Reference proteome</keyword>
<sequence>MGDSYQVDPELLPQAIADLIEARSQLRDLRQKAQELARNRPGRGADQVSLNSGTELSRVAGDASSGSLIHTVNMYEEAIDATLENFRQMLASYLELEDVNQIPDFEGEPTPYSSSPSYAEQERARQGYHHGNGNIAV</sequence>